<comment type="caution">
    <text evidence="8">The sequence shown here is derived from an EMBL/GenBank/DDBJ whole genome shotgun (WGS) entry which is preliminary data.</text>
</comment>
<dbReference type="InterPro" id="IPR037029">
    <property type="entry name" value="Alliinase_N_sf"/>
</dbReference>
<dbReference type="GO" id="GO:0006520">
    <property type="term" value="P:amino acid metabolic process"/>
    <property type="evidence" value="ECO:0007669"/>
    <property type="project" value="TreeGrafter"/>
</dbReference>
<dbReference type="InterPro" id="IPR006948">
    <property type="entry name" value="Alliinase_C"/>
</dbReference>
<dbReference type="AlphaFoldDB" id="A0A6A3C295"/>
<dbReference type="InterPro" id="IPR015422">
    <property type="entry name" value="PyrdxlP-dep_Trfase_small"/>
</dbReference>
<protein>
    <submittedName>
        <fullName evidence="8">Tryptophan aminotransferase-related protein 3</fullName>
    </submittedName>
</protein>
<reference evidence="8" key="1">
    <citation type="submission" date="2019-09" db="EMBL/GenBank/DDBJ databases">
        <title>Draft genome information of white flower Hibiscus syriacus.</title>
        <authorList>
            <person name="Kim Y.-M."/>
        </authorList>
    </citation>
    <scope>NUCLEOTIDE SEQUENCE [LARGE SCALE GENOMIC DNA]</scope>
    <source>
        <strain evidence="8">YM2019G1</strain>
    </source>
</reference>
<keyword evidence="3 8" id="KW-0808">Transferase</keyword>
<evidence type="ECO:0000259" key="6">
    <source>
        <dbReference type="Pfam" id="PF04863"/>
    </source>
</evidence>
<sequence>MVSSKYLACLVFSVTLNLLFIVNIYVGDQWKLSWTTRAALEAERVAATYCSGHGRAYLDGLVADGNQPVCSCNTCFTGPDCSRFIPRCAADADSGNPLFLEPFWMQHLASSALVVPGWHQMGYTYDDRTYVSKELEKLVRRVHSTVGNAVTENRFIIFGAGSTQILNAAVFALSAENTSSTARVVSSVPYYPVDQEQTEYFSSTKFKFEGDAYTWRNRSDASSTNMIEFITSPNNPDGQLKEAILHGPNVKTIYDRAYYWPHFTPIPAPADEDVTVFTLSKLTGHAGTRLGWAVIKDETVFKRMMIHMRLNSMGISKDAQLRAFRLLKTVLEEGTEIFDFAYRTMQSRWERLVRTISSSDRFSLPENNPRYCTFYNKVRKLSPDIAFCSLKLVHECPDPSFRSRAYAWLKCEREEDKDCYAVLKAANIISRRGNLFGSEDRYVRLNSDTGTWGINQFAAAIHALQALIALGLYLDAFRMPMDDKFLQSANGDPLFLDHFWMQHSASSALVVPGWHQISYTYDDSTFISKELEKLIHKVHATVGNAVTEKRFIVFGAGSTQLLSAAVFALSLENPRRIASLFRKTILNTALFTTKSDNFPQMSHSVVLVSYTDVPILRVGVVATYIVIRHRYNLSICPPSEGAIGFILYISKMLDLNNLMVMAAYAWLKCEREEDKDCYAVLKAANIIGCRGKLIGAENRCVRLSLIRTEDDFDMNVHISLPLPFEHVTSIASENFI</sequence>
<evidence type="ECO:0000256" key="1">
    <source>
        <dbReference type="ARBA" id="ARBA00001933"/>
    </source>
</evidence>
<comment type="cofactor">
    <cofactor evidence="1">
        <name>pyridoxal 5'-phosphate</name>
        <dbReference type="ChEBI" id="CHEBI:597326"/>
    </cofactor>
</comment>
<evidence type="ECO:0000256" key="2">
    <source>
        <dbReference type="ARBA" id="ARBA00006312"/>
    </source>
</evidence>
<keyword evidence="5" id="KW-0812">Transmembrane</keyword>
<dbReference type="PANTHER" id="PTHR43795">
    <property type="entry name" value="BIFUNCTIONAL ASPARTATE AMINOTRANSFERASE AND GLUTAMATE/ASPARTATE-PREPHENATE AMINOTRANSFERASE-RELATED"/>
    <property type="match status" value="1"/>
</dbReference>
<evidence type="ECO:0000313" key="9">
    <source>
        <dbReference type="Proteomes" id="UP000436088"/>
    </source>
</evidence>
<dbReference type="CDD" id="cd00609">
    <property type="entry name" value="AAT_like"/>
    <property type="match status" value="1"/>
</dbReference>
<feature type="domain" description="Alliinase C-terminal" evidence="7">
    <location>
        <begin position="90"/>
        <end position="390"/>
    </location>
</feature>
<keyword evidence="5" id="KW-1133">Transmembrane helix</keyword>
<organism evidence="8 9">
    <name type="scientific">Hibiscus syriacus</name>
    <name type="common">Rose of Sharon</name>
    <dbReference type="NCBI Taxonomy" id="106335"/>
    <lineage>
        <taxon>Eukaryota</taxon>
        <taxon>Viridiplantae</taxon>
        <taxon>Streptophyta</taxon>
        <taxon>Embryophyta</taxon>
        <taxon>Tracheophyta</taxon>
        <taxon>Spermatophyta</taxon>
        <taxon>Magnoliopsida</taxon>
        <taxon>eudicotyledons</taxon>
        <taxon>Gunneridae</taxon>
        <taxon>Pentapetalae</taxon>
        <taxon>rosids</taxon>
        <taxon>malvids</taxon>
        <taxon>Malvales</taxon>
        <taxon>Malvaceae</taxon>
        <taxon>Malvoideae</taxon>
        <taxon>Hibiscus</taxon>
    </lineage>
</organism>
<dbReference type="InterPro" id="IPR015424">
    <property type="entry name" value="PyrdxlP-dep_Trfase"/>
</dbReference>
<keyword evidence="5" id="KW-0472">Membrane</keyword>
<keyword evidence="9" id="KW-1185">Reference proteome</keyword>
<evidence type="ECO:0000313" key="8">
    <source>
        <dbReference type="EMBL" id="KAE8721728.1"/>
    </source>
</evidence>
<dbReference type="InterPro" id="IPR006947">
    <property type="entry name" value="EGF_alliinase"/>
</dbReference>
<feature type="domain" description="Alliinase C-terminal" evidence="7">
    <location>
        <begin position="661"/>
        <end position="716"/>
    </location>
</feature>
<dbReference type="Gene3D" id="3.90.1150.10">
    <property type="entry name" value="Aspartate Aminotransferase, domain 1"/>
    <property type="match status" value="3"/>
</dbReference>
<dbReference type="Gene3D" id="3.40.640.10">
    <property type="entry name" value="Type I PLP-dependent aspartate aminotransferase-like (Major domain)"/>
    <property type="match status" value="2"/>
</dbReference>
<comment type="similarity">
    <text evidence="2">Belongs to the alliinase family.</text>
</comment>
<dbReference type="Pfam" id="PF04863">
    <property type="entry name" value="EGF_alliinase"/>
    <property type="match status" value="1"/>
</dbReference>
<evidence type="ECO:0000256" key="5">
    <source>
        <dbReference type="SAM" id="Phobius"/>
    </source>
</evidence>
<dbReference type="Gene3D" id="2.10.25.30">
    <property type="entry name" value="EGF-like, alliinase"/>
    <property type="match status" value="2"/>
</dbReference>
<evidence type="ECO:0000256" key="4">
    <source>
        <dbReference type="ARBA" id="ARBA00022898"/>
    </source>
</evidence>
<name>A0A6A3C295_HIBSY</name>
<feature type="domain" description="Alliinase C-terminal" evidence="7">
    <location>
        <begin position="403"/>
        <end position="446"/>
    </location>
</feature>
<evidence type="ECO:0000256" key="3">
    <source>
        <dbReference type="ARBA" id="ARBA00022576"/>
    </source>
</evidence>
<dbReference type="GO" id="GO:0008483">
    <property type="term" value="F:transaminase activity"/>
    <property type="evidence" value="ECO:0007669"/>
    <property type="project" value="UniProtKB-KW"/>
</dbReference>
<feature type="domain" description="Alliinase C-terminal" evidence="7">
    <location>
        <begin position="489"/>
        <end position="573"/>
    </location>
</feature>
<dbReference type="GO" id="GO:0016846">
    <property type="term" value="F:carbon-sulfur lyase activity"/>
    <property type="evidence" value="ECO:0007669"/>
    <property type="project" value="InterPro"/>
</dbReference>
<dbReference type="SUPFAM" id="SSF53383">
    <property type="entry name" value="PLP-dependent transferases"/>
    <property type="match status" value="3"/>
</dbReference>
<keyword evidence="3 8" id="KW-0032">Aminotransferase</keyword>
<dbReference type="EMBL" id="VEPZ02000606">
    <property type="protein sequence ID" value="KAE8721728.1"/>
    <property type="molecule type" value="Genomic_DNA"/>
</dbReference>
<gene>
    <name evidence="8" type="ORF">F3Y22_tig00015331pilonHSYRG00001</name>
</gene>
<dbReference type="InterPro" id="IPR015421">
    <property type="entry name" value="PyrdxlP-dep_Trfase_major"/>
</dbReference>
<dbReference type="Pfam" id="PF04864">
    <property type="entry name" value="Alliinase_C"/>
    <property type="match status" value="4"/>
</dbReference>
<proteinExistence type="inferred from homology"/>
<accession>A0A6A3C295</accession>
<feature type="domain" description="Alliinase EGF-like" evidence="6">
    <location>
        <begin position="33"/>
        <end position="88"/>
    </location>
</feature>
<keyword evidence="4" id="KW-0663">Pyridoxal phosphate</keyword>
<evidence type="ECO:0000259" key="7">
    <source>
        <dbReference type="Pfam" id="PF04864"/>
    </source>
</evidence>
<feature type="transmembrane region" description="Helical" evidence="5">
    <location>
        <begin position="7"/>
        <end position="26"/>
    </location>
</feature>
<dbReference type="PANTHER" id="PTHR43795:SF20">
    <property type="entry name" value="TRYPTOPHAN AMINOTRANSFERASE-RELATED PROTEIN 3"/>
    <property type="match status" value="1"/>
</dbReference>
<dbReference type="Proteomes" id="UP000436088">
    <property type="component" value="Unassembled WGS sequence"/>
</dbReference>
<dbReference type="InterPro" id="IPR050478">
    <property type="entry name" value="Ethylene_sulfur-biosynth"/>
</dbReference>